<evidence type="ECO:0000313" key="4">
    <source>
        <dbReference type="Proteomes" id="UP000429607"/>
    </source>
</evidence>
<gene>
    <name evidence="1" type="ORF">PR001_g20876</name>
    <name evidence="2" type="ORF">PR002_g12454</name>
    <name evidence="3" type="ORF">PR003_g22037</name>
</gene>
<evidence type="ECO:0000313" key="2">
    <source>
        <dbReference type="EMBL" id="KAE9020707.1"/>
    </source>
</evidence>
<sequence>MRLRKSWTRVRRASSSRVSSSICMVMASTQSNGTAPFPVAAASCRYNRRRF</sequence>
<accession>A0A6A3LRH8</accession>
<dbReference type="EMBL" id="QXFV01002114">
    <property type="protein sequence ID" value="KAE8992656.1"/>
    <property type="molecule type" value="Genomic_DNA"/>
</dbReference>
<organism evidence="2 6">
    <name type="scientific">Phytophthora rubi</name>
    <dbReference type="NCBI Taxonomy" id="129364"/>
    <lineage>
        <taxon>Eukaryota</taxon>
        <taxon>Sar</taxon>
        <taxon>Stramenopiles</taxon>
        <taxon>Oomycota</taxon>
        <taxon>Peronosporomycetes</taxon>
        <taxon>Peronosporales</taxon>
        <taxon>Peronosporaceae</taxon>
        <taxon>Phytophthora</taxon>
    </lineage>
</organism>
<dbReference type="Proteomes" id="UP000429607">
    <property type="component" value="Unassembled WGS sequence"/>
</dbReference>
<proteinExistence type="predicted"/>
<evidence type="ECO:0000313" key="6">
    <source>
        <dbReference type="Proteomes" id="UP000435112"/>
    </source>
</evidence>
<comment type="caution">
    <text evidence="2">The sequence shown here is derived from an EMBL/GenBank/DDBJ whole genome shotgun (WGS) entry which is preliminary data.</text>
</comment>
<dbReference type="AlphaFoldDB" id="A0A6A3LRH8"/>
<reference evidence="4 6" key="1">
    <citation type="submission" date="2018-09" db="EMBL/GenBank/DDBJ databases">
        <title>Genomic investigation of the strawberry pathogen Phytophthora fragariae indicates pathogenicity is determined by transcriptional variation in three key races.</title>
        <authorList>
            <person name="Adams T.M."/>
            <person name="Armitage A.D."/>
            <person name="Sobczyk M.K."/>
            <person name="Bates H.J."/>
            <person name="Dunwell J.M."/>
            <person name="Nellist C.F."/>
            <person name="Harrison R.J."/>
        </authorList>
    </citation>
    <scope>NUCLEOTIDE SEQUENCE [LARGE SCALE GENOMIC DNA]</scope>
    <source>
        <strain evidence="1 4">SCRP249</strain>
        <strain evidence="2 6">SCRP324</strain>
        <strain evidence="3 5">SCRP333</strain>
    </source>
</reference>
<keyword evidence="5" id="KW-1185">Reference proteome</keyword>
<dbReference type="EMBL" id="QXFT01002135">
    <property type="protein sequence ID" value="KAE9303318.1"/>
    <property type="molecule type" value="Genomic_DNA"/>
</dbReference>
<dbReference type="OrthoDB" id="10323277at2759"/>
<evidence type="ECO:0000313" key="3">
    <source>
        <dbReference type="EMBL" id="KAE9303318.1"/>
    </source>
</evidence>
<evidence type="ECO:0000313" key="5">
    <source>
        <dbReference type="Proteomes" id="UP000434957"/>
    </source>
</evidence>
<dbReference type="EMBL" id="QXFU01000784">
    <property type="protein sequence ID" value="KAE9020707.1"/>
    <property type="molecule type" value="Genomic_DNA"/>
</dbReference>
<protein>
    <submittedName>
        <fullName evidence="2">Uncharacterized protein</fullName>
    </submittedName>
</protein>
<dbReference type="Proteomes" id="UP000435112">
    <property type="component" value="Unassembled WGS sequence"/>
</dbReference>
<dbReference type="Proteomes" id="UP000434957">
    <property type="component" value="Unassembled WGS sequence"/>
</dbReference>
<evidence type="ECO:0000313" key="1">
    <source>
        <dbReference type="EMBL" id="KAE8992656.1"/>
    </source>
</evidence>
<name>A0A6A3LRH8_9STRA</name>